<evidence type="ECO:0000256" key="1">
    <source>
        <dbReference type="ARBA" id="ARBA00004442"/>
    </source>
</evidence>
<dbReference type="KEGG" id="mgik:GO620_000125"/>
<reference evidence="8 9" key="1">
    <citation type="submission" date="2020-12" db="EMBL/GenBank/DDBJ databases">
        <title>HMF7856_wgs.fasta genome submission.</title>
        <authorList>
            <person name="Kang H."/>
            <person name="Kim H."/>
            <person name="Joh K."/>
        </authorList>
    </citation>
    <scope>NUCLEOTIDE SEQUENCE [LARGE SCALE GENOMIC DNA]</scope>
    <source>
        <strain evidence="8 9">HMF7856</strain>
    </source>
</reference>
<organism evidence="8 9">
    <name type="scientific">Mucilaginibacter ginkgonis</name>
    <dbReference type="NCBI Taxonomy" id="2682091"/>
    <lineage>
        <taxon>Bacteria</taxon>
        <taxon>Pseudomonadati</taxon>
        <taxon>Bacteroidota</taxon>
        <taxon>Sphingobacteriia</taxon>
        <taxon>Sphingobacteriales</taxon>
        <taxon>Sphingobacteriaceae</taxon>
        <taxon>Mucilaginibacter</taxon>
    </lineage>
</organism>
<gene>
    <name evidence="8" type="ORF">GO620_000125</name>
</gene>
<evidence type="ECO:0000256" key="3">
    <source>
        <dbReference type="ARBA" id="ARBA00022729"/>
    </source>
</evidence>
<sequence length="454" mass="49992">MRQIEYKKGFCLILLIALLGSCKKFLAIDPPQTQAQSQEIFNSDQTATSAAVGVYYQMASGNLTFLNGAISVYPGLSADELTNPTSNSDYDPFKIDNLLATTSSVNSKFWSNGYKYIYNANAVIEGINNSTGMSATTMSELKAEMLFVRALNNFYLVNLFGDIPLITVTDYRVNSLTPRTPADQVYDAIISDLLTAKTLFNGVLPNTRPNKFAAAALLARVYLYRKDWVNAEKQATEVISSNAYLLESNLNNVFLNTSGETIFQLGRANSNTSEGFVFVTATTTTRPAFTLTAPLYAAFTAADKRRSSWIKSNVVGGVTYNYPYKYKVKSSTSVTESNIVLRLAEQYLIRAEARAQQGNLTGGQADLNNIRFRAGLTASAFATQTDLLAAVAAERRLELFAEWGHRWLDLKRTNMADAVLGSFKGTNWQTTDALYPIPQAQILLNPALTQNPSY</sequence>
<feature type="domain" description="RagB/SusD" evidence="6">
    <location>
        <begin position="320"/>
        <end position="454"/>
    </location>
</feature>
<comment type="similarity">
    <text evidence="2">Belongs to the SusD family.</text>
</comment>
<evidence type="ECO:0000313" key="9">
    <source>
        <dbReference type="Proteomes" id="UP000429232"/>
    </source>
</evidence>
<dbReference type="GO" id="GO:0009279">
    <property type="term" value="C:cell outer membrane"/>
    <property type="evidence" value="ECO:0007669"/>
    <property type="project" value="UniProtKB-SubCell"/>
</dbReference>
<keyword evidence="3" id="KW-0732">Signal</keyword>
<dbReference type="EMBL" id="CP066775">
    <property type="protein sequence ID" value="QQL49892.1"/>
    <property type="molecule type" value="Genomic_DNA"/>
</dbReference>
<accession>A0A6I4HVW6</accession>
<evidence type="ECO:0000313" key="8">
    <source>
        <dbReference type="EMBL" id="QQL49892.1"/>
    </source>
</evidence>
<keyword evidence="4" id="KW-0472">Membrane</keyword>
<keyword evidence="9" id="KW-1185">Reference proteome</keyword>
<evidence type="ECO:0000259" key="7">
    <source>
        <dbReference type="Pfam" id="PF14322"/>
    </source>
</evidence>
<comment type="subcellular location">
    <subcellularLocation>
        <location evidence="1">Cell outer membrane</location>
    </subcellularLocation>
</comment>
<dbReference type="Pfam" id="PF07980">
    <property type="entry name" value="SusD_RagB"/>
    <property type="match status" value="1"/>
</dbReference>
<keyword evidence="5" id="KW-0998">Cell outer membrane</keyword>
<dbReference type="InterPro" id="IPR012944">
    <property type="entry name" value="SusD_RagB_dom"/>
</dbReference>
<evidence type="ECO:0000256" key="5">
    <source>
        <dbReference type="ARBA" id="ARBA00023237"/>
    </source>
</evidence>
<dbReference type="CDD" id="cd08977">
    <property type="entry name" value="SusD"/>
    <property type="match status" value="1"/>
</dbReference>
<dbReference type="Pfam" id="PF14322">
    <property type="entry name" value="SusD-like_3"/>
    <property type="match status" value="1"/>
</dbReference>
<evidence type="ECO:0000259" key="6">
    <source>
        <dbReference type="Pfam" id="PF07980"/>
    </source>
</evidence>
<proteinExistence type="inferred from homology"/>
<feature type="domain" description="SusD-like N-terminal" evidence="7">
    <location>
        <begin position="25"/>
        <end position="223"/>
    </location>
</feature>
<dbReference type="SUPFAM" id="SSF48452">
    <property type="entry name" value="TPR-like"/>
    <property type="match status" value="1"/>
</dbReference>
<dbReference type="InterPro" id="IPR011990">
    <property type="entry name" value="TPR-like_helical_dom_sf"/>
</dbReference>
<dbReference type="PROSITE" id="PS51257">
    <property type="entry name" value="PROKAR_LIPOPROTEIN"/>
    <property type="match status" value="1"/>
</dbReference>
<name>A0A6I4HVW6_9SPHI</name>
<dbReference type="RefSeq" id="WP_157523399.1">
    <property type="nucleotide sequence ID" value="NZ_CP066775.1"/>
</dbReference>
<dbReference type="Proteomes" id="UP000429232">
    <property type="component" value="Chromosome"/>
</dbReference>
<evidence type="ECO:0000256" key="2">
    <source>
        <dbReference type="ARBA" id="ARBA00006275"/>
    </source>
</evidence>
<protein>
    <submittedName>
        <fullName evidence="8">RagB/SusD family nutrient uptake outer membrane protein</fullName>
    </submittedName>
</protein>
<dbReference type="AlphaFoldDB" id="A0A6I4HVW6"/>
<dbReference type="Gene3D" id="1.25.40.390">
    <property type="match status" value="1"/>
</dbReference>
<dbReference type="InterPro" id="IPR033985">
    <property type="entry name" value="SusD-like_N"/>
</dbReference>
<evidence type="ECO:0000256" key="4">
    <source>
        <dbReference type="ARBA" id="ARBA00023136"/>
    </source>
</evidence>